<dbReference type="PANTHER" id="PTHR24183">
    <property type="entry name" value="FIBRONECTIN TYPE 3 AND ANKYRIN REPEAT DOMAINS PROTEIN 1"/>
    <property type="match status" value="1"/>
</dbReference>
<dbReference type="AlphaFoldDB" id="A0A8S1WK70"/>
<organism evidence="3 4">
    <name type="scientific">Paramecium octaurelia</name>
    <dbReference type="NCBI Taxonomy" id="43137"/>
    <lineage>
        <taxon>Eukaryota</taxon>
        <taxon>Sar</taxon>
        <taxon>Alveolata</taxon>
        <taxon>Ciliophora</taxon>
        <taxon>Intramacronucleata</taxon>
        <taxon>Oligohymenophorea</taxon>
        <taxon>Peniculida</taxon>
        <taxon>Parameciidae</taxon>
        <taxon>Paramecium</taxon>
    </lineage>
</organism>
<feature type="compositionally biased region" description="Polar residues" evidence="2">
    <location>
        <begin position="604"/>
        <end position="618"/>
    </location>
</feature>
<dbReference type="Pfam" id="PF12796">
    <property type="entry name" value="Ank_2"/>
    <property type="match status" value="1"/>
</dbReference>
<keyword evidence="1" id="KW-0040">ANK repeat</keyword>
<reference evidence="3" key="1">
    <citation type="submission" date="2021-01" db="EMBL/GenBank/DDBJ databases">
        <authorList>
            <consortium name="Genoscope - CEA"/>
            <person name="William W."/>
        </authorList>
    </citation>
    <scope>NUCLEOTIDE SEQUENCE</scope>
</reference>
<evidence type="ECO:0000256" key="1">
    <source>
        <dbReference type="PROSITE-ProRule" id="PRU00023"/>
    </source>
</evidence>
<dbReference type="PANTHER" id="PTHR24183:SF1">
    <property type="entry name" value="FIBRONECTIN TYPE 3 AND ANKYRIN REPEAT DOMAINS PROTEIN 1"/>
    <property type="match status" value="1"/>
</dbReference>
<comment type="caution">
    <text evidence="3">The sequence shown here is derived from an EMBL/GenBank/DDBJ whole genome shotgun (WGS) entry which is preliminary data.</text>
</comment>
<feature type="repeat" description="ANK" evidence="1">
    <location>
        <begin position="995"/>
        <end position="1027"/>
    </location>
</feature>
<evidence type="ECO:0000313" key="4">
    <source>
        <dbReference type="Proteomes" id="UP000683925"/>
    </source>
</evidence>
<dbReference type="SMART" id="SM00248">
    <property type="entry name" value="ANK"/>
    <property type="match status" value="2"/>
</dbReference>
<dbReference type="PROSITE" id="PS50088">
    <property type="entry name" value="ANK_REPEAT"/>
    <property type="match status" value="2"/>
</dbReference>
<feature type="compositionally biased region" description="Polar residues" evidence="2">
    <location>
        <begin position="777"/>
        <end position="795"/>
    </location>
</feature>
<dbReference type="Proteomes" id="UP000683925">
    <property type="component" value="Unassembled WGS sequence"/>
</dbReference>
<dbReference type="PROSITE" id="PS50297">
    <property type="entry name" value="ANK_REP_REGION"/>
    <property type="match status" value="2"/>
</dbReference>
<dbReference type="InterPro" id="IPR002110">
    <property type="entry name" value="Ankyrin_rpt"/>
</dbReference>
<dbReference type="GO" id="GO:0005634">
    <property type="term" value="C:nucleus"/>
    <property type="evidence" value="ECO:0007669"/>
    <property type="project" value="TreeGrafter"/>
</dbReference>
<gene>
    <name evidence="3" type="ORF">POCTA_138.1.T0950017</name>
</gene>
<dbReference type="EMBL" id="CAJJDP010000094">
    <property type="protein sequence ID" value="CAD8189372.1"/>
    <property type="molecule type" value="Genomic_DNA"/>
</dbReference>
<feature type="compositionally biased region" description="Basic and acidic residues" evidence="2">
    <location>
        <begin position="766"/>
        <end position="776"/>
    </location>
</feature>
<name>A0A8S1WK70_PAROT</name>
<evidence type="ECO:0000256" key="2">
    <source>
        <dbReference type="SAM" id="MobiDB-lite"/>
    </source>
</evidence>
<feature type="region of interest" description="Disordered" evidence="2">
    <location>
        <begin position="581"/>
        <end position="618"/>
    </location>
</feature>
<evidence type="ECO:0000313" key="3">
    <source>
        <dbReference type="EMBL" id="CAD8189372.1"/>
    </source>
</evidence>
<feature type="compositionally biased region" description="Low complexity" evidence="2">
    <location>
        <begin position="864"/>
        <end position="893"/>
    </location>
</feature>
<keyword evidence="4" id="KW-1185">Reference proteome</keyword>
<sequence length="1070" mass="122930">MNYANPFSLSSHGSFLSPKENPSFLTSFLSQNQSIRSVQSIPTKMSSISHQKNPKKTDLVSPRSKIVTLHENRKIQKKNVERVKYVSEHSNTPYLYISKKQPQIRIPLLPKLSPEPKIEVQRMPYINIMTEPTAAIEEHSDEGRTNGEKSVDDKQLILNKSNILLHSSDITQNQEDLLSVSKLSLKSRFKSAVQKSFRTPPRKSLFNLLISTEFNTYHENERKSIQTKFEPGNQVLASKLIQMKKTTCRKQCIKTTEIKRQSRFINVEQFSASTKAFQRKINLIHGTNSRNMLQLESFSLLPKSQRKSASFVPKLQANIQLGISDKVNERNEELQFHQKDIKGSEKIQINLTVTFENVDKAVYQFNKPKHIYQNNIFFNEEMSQLQNISPKLTPRILPISQLSSSNHLQLASTKKLDYNSTFVNVKTKRVSRLSVQQGVTQDDVSKLEQQNEFNKPGLYVRVYYQNKLYKLIQKSNYTKENLEEIEQNFRSNFPSPNSNTLMNTAFTIMSTIEQGMRQRKITNESLADKIQFLGIRLSKYQIESEELIFDYDNETSYDNTESSDDSESEVSLDKLLESPLIPIKPSQQNKKTSKRKKSLKETSNQQNDQTHFFNDQQADQKQLSTGTLVMIKKIRETFHTPLTIQPILNILESSAKNILLSYSVSVCEEFQMELVQDKDQIANQKLQKFQKNSQLNSMAFQAIEMRYSQILIGRYLCSTRIIDFEHQDPVVSTTIQEQLEINDQSSPFQQQQQQQSSQIKSQKKSSNKESVKDSNNKKNQTGGKIPQQSQRYLTKQESLQVNQLQQWNRKAMQSGDLSNTLQQSNQQNSNLFTQTSTILITKPTQTSQQSVFRVMSSKHIDLNSSQQDMSSSLSSPQEETPQSGQVVKTPQTQQQQVTQASNQIQSGRNLRSPDEDSQQDLCELYNSHHLKNNVNCLSMYMHSLRMRTHIKESSRRQKLEQIQQIKLAIYDHNYTEFIDNIQFIPEAQLDTPFQSGDTFLIIAVQCGCIEIVHELIKRGADINIQNKDDGNTAVHLALAYGHYKIADLLMESGGSTHILNRKGQNAWGIL</sequence>
<proteinExistence type="predicted"/>
<feature type="region of interest" description="Disordered" evidence="2">
    <location>
        <begin position="862"/>
        <end position="893"/>
    </location>
</feature>
<feature type="compositionally biased region" description="Low complexity" evidence="2">
    <location>
        <begin position="744"/>
        <end position="760"/>
    </location>
</feature>
<protein>
    <submittedName>
        <fullName evidence="3">Uncharacterized protein</fullName>
    </submittedName>
</protein>
<feature type="region of interest" description="Disordered" evidence="2">
    <location>
        <begin position="744"/>
        <end position="795"/>
    </location>
</feature>
<feature type="repeat" description="ANK" evidence="1">
    <location>
        <begin position="1029"/>
        <end position="1061"/>
    </location>
</feature>
<accession>A0A8S1WK70</accession>
<dbReference type="OrthoDB" id="71307at2759"/>